<organism evidence="2 3">
    <name type="scientific">Rhodopirellula islandica</name>
    <dbReference type="NCBI Taxonomy" id="595434"/>
    <lineage>
        <taxon>Bacteria</taxon>
        <taxon>Pseudomonadati</taxon>
        <taxon>Planctomycetota</taxon>
        <taxon>Planctomycetia</taxon>
        <taxon>Pirellulales</taxon>
        <taxon>Pirellulaceae</taxon>
        <taxon>Rhodopirellula</taxon>
    </lineage>
</organism>
<evidence type="ECO:0000313" key="2">
    <source>
        <dbReference type="EMBL" id="KLU02809.1"/>
    </source>
</evidence>
<dbReference type="AlphaFoldDB" id="A0A0J1EB34"/>
<keyword evidence="1" id="KW-0472">Membrane</keyword>
<dbReference type="STRING" id="595434.RISK_005105"/>
<sequence>MNQPESSKSLFLGGAAKATAANREKDVPRMGAEAGYEAVVVEDVAPVRISAFIGFFIAIASFTAAVGKPMLVLPVLAIAFCLFALRKHSGAAKPVGTTVARIGLVLACLFGATGFFVHYLKYRTLGDQAVYFAQEYLELAANGEEALALELQKSAPNRQVSTMKLDAAYELDQSAQEQLDNFRGGAYADVQKVGPDIQWELDRRPRVFQKYGREKVDTYWRDPTGSFSGVIQIEMEWHPTKDDESADWQVTLFQIERELLVAPAIL</sequence>
<keyword evidence="3" id="KW-1185">Reference proteome</keyword>
<dbReference type="PATRIC" id="fig|595434.4.peg.4845"/>
<evidence type="ECO:0000313" key="3">
    <source>
        <dbReference type="Proteomes" id="UP000036367"/>
    </source>
</evidence>
<keyword evidence="1" id="KW-1133">Transmembrane helix</keyword>
<dbReference type="OrthoDB" id="257484at2"/>
<dbReference type="RefSeq" id="WP_047816207.1">
    <property type="nucleotide sequence ID" value="NZ_LECT01000043.1"/>
</dbReference>
<proteinExistence type="predicted"/>
<feature type="transmembrane region" description="Helical" evidence="1">
    <location>
        <begin position="70"/>
        <end position="86"/>
    </location>
</feature>
<dbReference type="EMBL" id="LECT01000043">
    <property type="protein sequence ID" value="KLU02809.1"/>
    <property type="molecule type" value="Genomic_DNA"/>
</dbReference>
<gene>
    <name evidence="2" type="ORF">RISK_005105</name>
</gene>
<protein>
    <submittedName>
        <fullName evidence="2">Transmembrane protein</fullName>
    </submittedName>
</protein>
<keyword evidence="1 2" id="KW-0812">Transmembrane</keyword>
<reference evidence="2" key="1">
    <citation type="submission" date="2015-05" db="EMBL/GenBank/DDBJ databases">
        <title>Permanent draft genome of Rhodopirellula islandicus K833.</title>
        <authorList>
            <person name="Kizina J."/>
            <person name="Richter M."/>
            <person name="Glockner F.O."/>
            <person name="Harder J."/>
        </authorList>
    </citation>
    <scope>NUCLEOTIDE SEQUENCE [LARGE SCALE GENOMIC DNA]</scope>
    <source>
        <strain evidence="2">K833</strain>
    </source>
</reference>
<evidence type="ECO:0000256" key="1">
    <source>
        <dbReference type="SAM" id="Phobius"/>
    </source>
</evidence>
<name>A0A0J1EB34_RHOIS</name>
<comment type="caution">
    <text evidence="2">The sequence shown here is derived from an EMBL/GenBank/DDBJ whole genome shotgun (WGS) entry which is preliminary data.</text>
</comment>
<accession>A0A0J1EB34</accession>
<feature type="transmembrane region" description="Helical" evidence="1">
    <location>
        <begin position="98"/>
        <end position="120"/>
    </location>
</feature>
<dbReference type="Proteomes" id="UP000036367">
    <property type="component" value="Unassembled WGS sequence"/>
</dbReference>